<reference evidence="4" key="1">
    <citation type="submission" date="2020-08" db="EMBL/GenBank/DDBJ databases">
        <title>Lacibacter sp. S13-6-6 genome sequencing.</title>
        <authorList>
            <person name="Jin L."/>
        </authorList>
    </citation>
    <scope>NUCLEOTIDE SEQUENCE [LARGE SCALE GENOMIC DNA]</scope>
    <source>
        <strain evidence="4">S13-6-6</strain>
    </source>
</reference>
<feature type="transmembrane region" description="Helical" evidence="2">
    <location>
        <begin position="72"/>
        <end position="93"/>
    </location>
</feature>
<dbReference type="AlphaFoldDB" id="A0A7G5XGE4"/>
<evidence type="ECO:0000256" key="1">
    <source>
        <dbReference type="SAM" id="MobiDB-lite"/>
    </source>
</evidence>
<dbReference type="EMBL" id="CP060007">
    <property type="protein sequence ID" value="QNA44547.1"/>
    <property type="molecule type" value="Genomic_DNA"/>
</dbReference>
<evidence type="ECO:0000313" key="3">
    <source>
        <dbReference type="EMBL" id="QNA44547.1"/>
    </source>
</evidence>
<organism evidence="3 4">
    <name type="scientific">Lacibacter sediminis</name>
    <dbReference type="NCBI Taxonomy" id="2760713"/>
    <lineage>
        <taxon>Bacteria</taxon>
        <taxon>Pseudomonadati</taxon>
        <taxon>Bacteroidota</taxon>
        <taxon>Chitinophagia</taxon>
        <taxon>Chitinophagales</taxon>
        <taxon>Chitinophagaceae</taxon>
        <taxon>Lacibacter</taxon>
    </lineage>
</organism>
<dbReference type="Proteomes" id="UP000515344">
    <property type="component" value="Chromosome"/>
</dbReference>
<keyword evidence="2" id="KW-1133">Transmembrane helix</keyword>
<protein>
    <submittedName>
        <fullName evidence="3">Uncharacterized protein</fullName>
    </submittedName>
</protein>
<feature type="region of interest" description="Disordered" evidence="1">
    <location>
        <begin position="1"/>
        <end position="36"/>
    </location>
</feature>
<proteinExistence type="predicted"/>
<accession>A0A7G5XGE4</accession>
<name>A0A7G5XGE4_9BACT</name>
<sequence>MSEEENKESPPSTDDSPQQEAQLNNPSTDETIAKAEQPITHNPQPVTEQDMEVHHHAHDPAAPHHKKNWKNYFWEFLMLFLAVFCGFFAEYQLEHKIEKDREKQFMQSLVEDLKSDIVSITSLNQWRDTRLQMADSLTNTLIENKQLQNGSEVYYWGRSISRRGVFFSADGTIQQLKNSGGLRLIRNQSIADKIIGYDVLYRRILRQQEQEETLLTDYRFYSSKLFDAAVFKKMTNLMKDTVFVAKPEGNPQLKENPPTVLNETINKLNYWATSSTLLRQFLEQLKEKAAILIELIQKEYHLK</sequence>
<keyword evidence="2" id="KW-0472">Membrane</keyword>
<evidence type="ECO:0000313" key="4">
    <source>
        <dbReference type="Proteomes" id="UP000515344"/>
    </source>
</evidence>
<dbReference type="KEGG" id="lacs:H4075_21220"/>
<keyword evidence="4" id="KW-1185">Reference proteome</keyword>
<feature type="compositionally biased region" description="Polar residues" evidence="1">
    <location>
        <begin position="9"/>
        <end position="30"/>
    </location>
</feature>
<dbReference type="RefSeq" id="WP_182802842.1">
    <property type="nucleotide sequence ID" value="NZ_CP060007.1"/>
</dbReference>
<keyword evidence="2" id="KW-0812">Transmembrane</keyword>
<gene>
    <name evidence="3" type="ORF">H4075_21220</name>
</gene>
<evidence type="ECO:0000256" key="2">
    <source>
        <dbReference type="SAM" id="Phobius"/>
    </source>
</evidence>